<dbReference type="GO" id="GO:0015036">
    <property type="term" value="F:disulfide oxidoreductase activity"/>
    <property type="evidence" value="ECO:0007669"/>
    <property type="project" value="UniProtKB-ARBA"/>
</dbReference>
<dbReference type="Pfam" id="PF00578">
    <property type="entry name" value="AhpC-TSA"/>
    <property type="match status" value="1"/>
</dbReference>
<dbReference type="InterPro" id="IPR050553">
    <property type="entry name" value="Thioredoxin_ResA/DsbE_sf"/>
</dbReference>
<dbReference type="RefSeq" id="WP_319917799.1">
    <property type="nucleotide sequence ID" value="NZ_JAWZXF010000020.1"/>
</dbReference>
<dbReference type="CDD" id="cd02966">
    <property type="entry name" value="TlpA_like_family"/>
    <property type="match status" value="1"/>
</dbReference>
<organism evidence="3 4">
    <name type="scientific">Aeromonas media</name>
    <dbReference type="NCBI Taxonomy" id="651"/>
    <lineage>
        <taxon>Bacteria</taxon>
        <taxon>Pseudomonadati</taxon>
        <taxon>Pseudomonadota</taxon>
        <taxon>Gammaproteobacteria</taxon>
        <taxon>Aeromonadales</taxon>
        <taxon>Aeromonadaceae</taxon>
        <taxon>Aeromonas</taxon>
    </lineage>
</organism>
<dbReference type="AlphaFoldDB" id="A0AAP6GEJ3"/>
<dbReference type="PROSITE" id="PS51352">
    <property type="entry name" value="THIOREDOXIN_2"/>
    <property type="match status" value="1"/>
</dbReference>
<dbReference type="InterPro" id="IPR036249">
    <property type="entry name" value="Thioredoxin-like_sf"/>
</dbReference>
<dbReference type="PANTHER" id="PTHR42852">
    <property type="entry name" value="THIOL:DISULFIDE INTERCHANGE PROTEIN DSBE"/>
    <property type="match status" value="1"/>
</dbReference>
<keyword evidence="1" id="KW-0676">Redox-active center</keyword>
<evidence type="ECO:0000313" key="3">
    <source>
        <dbReference type="EMBL" id="MDX7923703.1"/>
    </source>
</evidence>
<dbReference type="InterPro" id="IPR013766">
    <property type="entry name" value="Thioredoxin_domain"/>
</dbReference>
<dbReference type="Gene3D" id="3.40.30.10">
    <property type="entry name" value="Glutaredoxin"/>
    <property type="match status" value="1"/>
</dbReference>
<evidence type="ECO:0000259" key="2">
    <source>
        <dbReference type="PROSITE" id="PS51352"/>
    </source>
</evidence>
<accession>A0AAP6GEJ3</accession>
<feature type="domain" description="Thioredoxin" evidence="2">
    <location>
        <begin position="21"/>
        <end position="159"/>
    </location>
</feature>
<dbReference type="PROSITE" id="PS00194">
    <property type="entry name" value="THIOREDOXIN_1"/>
    <property type="match status" value="1"/>
</dbReference>
<dbReference type="SUPFAM" id="SSF52833">
    <property type="entry name" value="Thioredoxin-like"/>
    <property type="match status" value="1"/>
</dbReference>
<evidence type="ECO:0000313" key="4">
    <source>
        <dbReference type="Proteomes" id="UP001285835"/>
    </source>
</evidence>
<dbReference type="GO" id="GO:0016209">
    <property type="term" value="F:antioxidant activity"/>
    <property type="evidence" value="ECO:0007669"/>
    <property type="project" value="InterPro"/>
</dbReference>
<dbReference type="InterPro" id="IPR017937">
    <property type="entry name" value="Thioredoxin_CS"/>
</dbReference>
<dbReference type="PANTHER" id="PTHR42852:SF13">
    <property type="entry name" value="PROTEIN DIPZ"/>
    <property type="match status" value="1"/>
</dbReference>
<proteinExistence type="predicted"/>
<dbReference type="InterPro" id="IPR000866">
    <property type="entry name" value="AhpC/TSA"/>
</dbReference>
<dbReference type="PROSITE" id="PS51257">
    <property type="entry name" value="PROKAR_LIPOPROTEIN"/>
    <property type="match status" value="1"/>
</dbReference>
<comment type="caution">
    <text evidence="3">The sequence shown here is derived from an EMBL/GenBank/DDBJ whole genome shotgun (WGS) entry which is preliminary data.</text>
</comment>
<name>A0AAP6GEJ3_AERME</name>
<dbReference type="EMBL" id="JAWZXF010000020">
    <property type="protein sequence ID" value="MDX7923703.1"/>
    <property type="molecule type" value="Genomic_DNA"/>
</dbReference>
<sequence>MGRVSGKDMEMKRICWLIVAALLGACSPAPQLTDETGNNISLSALAGKPLLINYFAPWCPPCLREMPLLAALHREGQIGVIAINYDPASPGELAELARRHQIAVPLMIPLDEASLPFPRPGALPTSYLLDGKGQLQQTLVGELDEHKLAAIRAWAATQVSSARP</sequence>
<dbReference type="Proteomes" id="UP001285835">
    <property type="component" value="Unassembled WGS sequence"/>
</dbReference>
<reference evidence="3" key="1">
    <citation type="submission" date="2023-11" db="EMBL/GenBank/DDBJ databases">
        <title>WGS of Aeromonas in Northern Israel.</title>
        <authorList>
            <person name="Hershko Y."/>
        </authorList>
    </citation>
    <scope>NUCLEOTIDE SEQUENCE</scope>
    <source>
        <strain evidence="3">02297</strain>
    </source>
</reference>
<protein>
    <submittedName>
        <fullName evidence="3">TlpA disulfide reductase family protein</fullName>
    </submittedName>
</protein>
<evidence type="ECO:0000256" key="1">
    <source>
        <dbReference type="ARBA" id="ARBA00023284"/>
    </source>
</evidence>
<gene>
    <name evidence="3" type="ORF">SJS82_17380</name>
</gene>